<evidence type="ECO:0000313" key="16">
    <source>
        <dbReference type="Proteomes" id="UP000324705"/>
    </source>
</evidence>
<reference evidence="15 16" key="1">
    <citation type="submission" date="2017-09" db="EMBL/GenBank/DDBJ databases">
        <authorList>
            <consortium name="International Durum Wheat Genome Sequencing Consortium (IDWGSC)"/>
            <person name="Milanesi L."/>
        </authorList>
    </citation>
    <scope>NUCLEOTIDE SEQUENCE [LARGE SCALE GENOMIC DNA]</scope>
    <source>
        <strain evidence="16">cv. Svevo</strain>
    </source>
</reference>
<evidence type="ECO:0000256" key="6">
    <source>
        <dbReference type="ARBA" id="ARBA00023242"/>
    </source>
</evidence>
<dbReference type="AlphaFoldDB" id="A0A9R0TU76"/>
<dbReference type="Gramene" id="TRITD5Av1G180290.2">
    <property type="protein sequence ID" value="TRITD5Av1G180290.2"/>
    <property type="gene ID" value="TRITD5Av1G180290"/>
</dbReference>
<dbReference type="OMA" id="HEPRGKY"/>
<keyword evidence="6 9" id="KW-0539">Nucleus</keyword>
<evidence type="ECO:0000259" key="14">
    <source>
        <dbReference type="PROSITE" id="PS50071"/>
    </source>
</evidence>
<dbReference type="EMBL" id="LT934119">
    <property type="protein sequence ID" value="VAI20140.1"/>
    <property type="molecule type" value="Genomic_DNA"/>
</dbReference>
<dbReference type="SUPFAM" id="SSF46689">
    <property type="entry name" value="Homeodomain-like"/>
    <property type="match status" value="1"/>
</dbReference>
<sequence length="289" mass="31575">MEQGEEDGDWMVEPAAGKKGGAMIDRKKRFSEEQIKSLESMFATQTKLEPRQKLQLARELGLQPRQVAIWFQNKRARWKSKQLERQYAALRDDYDALLSSYDQLKKDKQALLNQVCLYSTTYQVLVSPCSPAGGGVRRVLVVPVANARSTGSVQLEKLAEMLREPGGAKCGDNAGAAARDDERLAVAGMSMKDEFVDAGGASKLYSASEGCGGSGKLSLFGEEDDDAGLFLRPSLQLPTAHDGGFTASGPAEYQQQSPSSFPFHSSWPSSAAEQTCSSSQWWEFESPSE</sequence>
<keyword evidence="12" id="KW-0175">Coiled coil</keyword>
<dbReference type="InterPro" id="IPR000047">
    <property type="entry name" value="HTH_motif"/>
</dbReference>
<accession>A0A9R0TU76</accession>
<dbReference type="GO" id="GO:0009414">
    <property type="term" value="P:response to water deprivation"/>
    <property type="evidence" value="ECO:0007669"/>
    <property type="project" value="UniProtKB-ARBA"/>
</dbReference>
<evidence type="ECO:0000256" key="2">
    <source>
        <dbReference type="ARBA" id="ARBA00023015"/>
    </source>
</evidence>
<proteinExistence type="inferred from homology"/>
<dbReference type="GO" id="GO:0045893">
    <property type="term" value="P:positive regulation of DNA-templated transcription"/>
    <property type="evidence" value="ECO:0007669"/>
    <property type="project" value="TreeGrafter"/>
</dbReference>
<keyword evidence="2 11" id="KW-0805">Transcription regulation</keyword>
<dbReference type="GO" id="GO:0000976">
    <property type="term" value="F:transcription cis-regulatory region binding"/>
    <property type="evidence" value="ECO:0007669"/>
    <property type="project" value="UniProtKB-ARBA"/>
</dbReference>
<evidence type="ECO:0000256" key="11">
    <source>
        <dbReference type="RuleBase" id="RU369038"/>
    </source>
</evidence>
<dbReference type="PRINTS" id="PR00031">
    <property type="entry name" value="HTHREPRESSR"/>
</dbReference>
<dbReference type="InterPro" id="IPR045224">
    <property type="entry name" value="HDZip_class_I_plant"/>
</dbReference>
<evidence type="ECO:0000256" key="7">
    <source>
        <dbReference type="ARBA" id="ARBA00025748"/>
    </source>
</evidence>
<protein>
    <recommendedName>
        <fullName evidence="11">Homeobox-leucine zipper protein</fullName>
    </recommendedName>
    <alternativeName>
        <fullName evidence="11">HD-ZIP protein</fullName>
    </alternativeName>
    <alternativeName>
        <fullName evidence="11">Homeodomain transcription factor</fullName>
    </alternativeName>
</protein>
<dbReference type="SMART" id="SM00389">
    <property type="entry name" value="HOX"/>
    <property type="match status" value="1"/>
</dbReference>
<evidence type="ECO:0000256" key="9">
    <source>
        <dbReference type="PROSITE-ProRule" id="PRU00108"/>
    </source>
</evidence>
<dbReference type="Pfam" id="PF02183">
    <property type="entry name" value="HALZ"/>
    <property type="match status" value="1"/>
</dbReference>
<dbReference type="Gene3D" id="1.10.10.60">
    <property type="entry name" value="Homeodomain-like"/>
    <property type="match status" value="1"/>
</dbReference>
<dbReference type="GO" id="GO:0000981">
    <property type="term" value="F:DNA-binding transcription factor activity, RNA polymerase II-specific"/>
    <property type="evidence" value="ECO:0007669"/>
    <property type="project" value="UniProtKB-UniRule"/>
</dbReference>
<feature type="compositionally biased region" description="Acidic residues" evidence="13">
    <location>
        <begin position="1"/>
        <end position="10"/>
    </location>
</feature>
<keyword evidence="5 11" id="KW-0804">Transcription</keyword>
<gene>
    <name evidence="15" type="ORF">TRITD_5Av1G180290</name>
</gene>
<feature type="region of interest" description="Disordered" evidence="13">
    <location>
        <begin position="1"/>
        <end position="24"/>
    </location>
</feature>
<dbReference type="Proteomes" id="UP000324705">
    <property type="component" value="Chromosome 5A"/>
</dbReference>
<dbReference type="PANTHER" id="PTHR24326">
    <property type="entry name" value="HOMEOBOX-LEUCINE ZIPPER PROTEIN"/>
    <property type="match status" value="1"/>
</dbReference>
<evidence type="ECO:0000256" key="1">
    <source>
        <dbReference type="ARBA" id="ARBA00004123"/>
    </source>
</evidence>
<comment type="function">
    <text evidence="11">Transcription factor.</text>
</comment>
<evidence type="ECO:0000256" key="12">
    <source>
        <dbReference type="SAM" id="Coils"/>
    </source>
</evidence>
<dbReference type="InterPro" id="IPR003106">
    <property type="entry name" value="Leu_zip_homeo"/>
</dbReference>
<dbReference type="Pfam" id="PF00046">
    <property type="entry name" value="Homeodomain"/>
    <property type="match status" value="1"/>
</dbReference>
<feature type="coiled-coil region" evidence="12">
    <location>
        <begin position="73"/>
        <end position="114"/>
    </location>
</feature>
<dbReference type="InterPro" id="IPR001356">
    <property type="entry name" value="HD"/>
</dbReference>
<dbReference type="PANTHER" id="PTHR24326:SF122">
    <property type="entry name" value="HOMEOBOX-LEUCINE ZIPPER PROTEIN HOX6"/>
    <property type="match status" value="1"/>
</dbReference>
<keyword evidence="3 9" id="KW-0238">DNA-binding</keyword>
<dbReference type="PROSITE" id="PS00027">
    <property type="entry name" value="HOMEOBOX_1"/>
    <property type="match status" value="1"/>
</dbReference>
<dbReference type="GO" id="GO:0005634">
    <property type="term" value="C:nucleus"/>
    <property type="evidence" value="ECO:0007669"/>
    <property type="project" value="UniProtKB-SubCell"/>
</dbReference>
<dbReference type="GO" id="GO:0009725">
    <property type="term" value="P:response to hormone"/>
    <property type="evidence" value="ECO:0007669"/>
    <property type="project" value="UniProtKB-ARBA"/>
</dbReference>
<dbReference type="FunFam" id="1.10.10.60:FF:000293">
    <property type="entry name" value="Homeobox-leucine zipper protein ATHB-7"/>
    <property type="match status" value="1"/>
</dbReference>
<comment type="subcellular location">
    <subcellularLocation>
        <location evidence="1 9 10">Nucleus</location>
    </subcellularLocation>
</comment>
<organism evidence="15 16">
    <name type="scientific">Triticum turgidum subsp. durum</name>
    <name type="common">Durum wheat</name>
    <name type="synonym">Triticum durum</name>
    <dbReference type="NCBI Taxonomy" id="4567"/>
    <lineage>
        <taxon>Eukaryota</taxon>
        <taxon>Viridiplantae</taxon>
        <taxon>Streptophyta</taxon>
        <taxon>Embryophyta</taxon>
        <taxon>Tracheophyta</taxon>
        <taxon>Spermatophyta</taxon>
        <taxon>Magnoliopsida</taxon>
        <taxon>Liliopsida</taxon>
        <taxon>Poales</taxon>
        <taxon>Poaceae</taxon>
        <taxon>BOP clade</taxon>
        <taxon>Pooideae</taxon>
        <taxon>Triticodae</taxon>
        <taxon>Triticeae</taxon>
        <taxon>Triticinae</taxon>
        <taxon>Triticum</taxon>
    </lineage>
</organism>
<evidence type="ECO:0000313" key="15">
    <source>
        <dbReference type="EMBL" id="VAI20140.1"/>
    </source>
</evidence>
<evidence type="ECO:0000256" key="8">
    <source>
        <dbReference type="ARBA" id="ARBA00054470"/>
    </source>
</evidence>
<dbReference type="InterPro" id="IPR017970">
    <property type="entry name" value="Homeobox_CS"/>
</dbReference>
<keyword evidence="4 9" id="KW-0371">Homeobox</keyword>
<dbReference type="PROSITE" id="PS50071">
    <property type="entry name" value="HOMEOBOX_2"/>
    <property type="match status" value="1"/>
</dbReference>
<evidence type="ECO:0000256" key="10">
    <source>
        <dbReference type="RuleBase" id="RU000682"/>
    </source>
</evidence>
<name>A0A9R0TU76_TRITD</name>
<evidence type="ECO:0000256" key="13">
    <source>
        <dbReference type="SAM" id="MobiDB-lite"/>
    </source>
</evidence>
<feature type="region of interest" description="Disordered" evidence="13">
    <location>
        <begin position="240"/>
        <end position="271"/>
    </location>
</feature>
<evidence type="ECO:0000256" key="3">
    <source>
        <dbReference type="ARBA" id="ARBA00023125"/>
    </source>
</evidence>
<dbReference type="GO" id="GO:0033993">
    <property type="term" value="P:response to lipid"/>
    <property type="evidence" value="ECO:0007669"/>
    <property type="project" value="UniProtKB-ARBA"/>
</dbReference>
<dbReference type="InterPro" id="IPR009057">
    <property type="entry name" value="Homeodomain-like_sf"/>
</dbReference>
<evidence type="ECO:0000256" key="5">
    <source>
        <dbReference type="ARBA" id="ARBA00023163"/>
    </source>
</evidence>
<feature type="domain" description="Homeobox" evidence="14">
    <location>
        <begin position="21"/>
        <end position="81"/>
    </location>
</feature>
<keyword evidence="16" id="KW-1185">Reference proteome</keyword>
<feature type="compositionally biased region" description="Low complexity" evidence="13">
    <location>
        <begin position="254"/>
        <end position="270"/>
    </location>
</feature>
<comment type="function">
    <text evidence="8">Probable transcription factor that binds to the DNA sequence 5'-CAAT[AT]ATTG-3'.</text>
</comment>
<dbReference type="CDD" id="cd00086">
    <property type="entry name" value="homeodomain"/>
    <property type="match status" value="1"/>
</dbReference>
<comment type="similarity">
    <text evidence="7 11">Belongs to the HD-ZIP homeobox family. Class I subfamily.</text>
</comment>
<feature type="DNA-binding region" description="Homeobox" evidence="9">
    <location>
        <begin position="23"/>
        <end position="82"/>
    </location>
</feature>
<evidence type="ECO:0000256" key="4">
    <source>
        <dbReference type="ARBA" id="ARBA00023155"/>
    </source>
</evidence>